<feature type="signal peptide" evidence="1">
    <location>
        <begin position="1"/>
        <end position="21"/>
    </location>
</feature>
<evidence type="ECO:0000256" key="1">
    <source>
        <dbReference type="SAM" id="SignalP"/>
    </source>
</evidence>
<proteinExistence type="predicted"/>
<organism evidence="2 3">
    <name type="scientific">Candidatus Alloenteromonas pullicola</name>
    <dbReference type="NCBI Taxonomy" id="2840784"/>
    <lineage>
        <taxon>Bacteria</taxon>
        <taxon>Bacillati</taxon>
        <taxon>Bacillota</taxon>
        <taxon>Bacillota incertae sedis</taxon>
        <taxon>Candidatus Alloenteromonas</taxon>
    </lineage>
</organism>
<gene>
    <name evidence="2" type="ORF">IAC52_01755</name>
</gene>
<keyword evidence="1" id="KW-0732">Signal</keyword>
<reference evidence="2" key="1">
    <citation type="submission" date="2020-10" db="EMBL/GenBank/DDBJ databases">
        <authorList>
            <person name="Gilroy R."/>
        </authorList>
    </citation>
    <scope>NUCLEOTIDE SEQUENCE</scope>
    <source>
        <strain evidence="2">ChiGjej1B1-22543</strain>
    </source>
</reference>
<evidence type="ECO:0000313" key="3">
    <source>
        <dbReference type="Proteomes" id="UP000824070"/>
    </source>
</evidence>
<sequence length="246" mass="26452">MNKLKSILLGCLAALPLASCGLMGTQESLYIESVTAVPQEDGSILVTITFTDEDMKPVTFNVPKGDTGEQGPQGVGIASVESAPSEDGKDLVITVTYTDSTLEPSVWEIPNANSIENFSSSYDAETGNTTVTITTSDGEDHTFIVPKGKDGVGIASVTQTEEESGDIVITITYTDVTIPPTEIRLPYKNGEDGRGIAYIESSQDYENYYLTIHYTSGEESQTLVFPLPDVEQGTRWDCGDGYPSSY</sequence>
<name>A0A9D1LNA4_9FIRM</name>
<dbReference type="Proteomes" id="UP000824070">
    <property type="component" value="Unassembled WGS sequence"/>
</dbReference>
<reference evidence="2" key="2">
    <citation type="journal article" date="2021" name="PeerJ">
        <title>Extensive microbial diversity within the chicken gut microbiome revealed by metagenomics and culture.</title>
        <authorList>
            <person name="Gilroy R."/>
            <person name="Ravi A."/>
            <person name="Getino M."/>
            <person name="Pursley I."/>
            <person name="Horton D.L."/>
            <person name="Alikhan N.F."/>
            <person name="Baker D."/>
            <person name="Gharbi K."/>
            <person name="Hall N."/>
            <person name="Watson M."/>
            <person name="Adriaenssens E.M."/>
            <person name="Foster-Nyarko E."/>
            <person name="Jarju S."/>
            <person name="Secka A."/>
            <person name="Antonio M."/>
            <person name="Oren A."/>
            <person name="Chaudhuri R.R."/>
            <person name="La Ragione R."/>
            <person name="Hildebrand F."/>
            <person name="Pallen M.J."/>
        </authorList>
    </citation>
    <scope>NUCLEOTIDE SEQUENCE</scope>
    <source>
        <strain evidence="2">ChiGjej1B1-22543</strain>
    </source>
</reference>
<protein>
    <submittedName>
        <fullName evidence="2">Uncharacterized protein</fullName>
    </submittedName>
</protein>
<feature type="chain" id="PRO_5038461673" evidence="1">
    <location>
        <begin position="22"/>
        <end position="246"/>
    </location>
</feature>
<feature type="non-terminal residue" evidence="2">
    <location>
        <position position="246"/>
    </location>
</feature>
<dbReference type="EMBL" id="DVMV01000012">
    <property type="protein sequence ID" value="HIU45002.1"/>
    <property type="molecule type" value="Genomic_DNA"/>
</dbReference>
<evidence type="ECO:0000313" key="2">
    <source>
        <dbReference type="EMBL" id="HIU45002.1"/>
    </source>
</evidence>
<dbReference type="AlphaFoldDB" id="A0A9D1LNA4"/>
<accession>A0A9D1LNA4</accession>
<comment type="caution">
    <text evidence="2">The sequence shown here is derived from an EMBL/GenBank/DDBJ whole genome shotgun (WGS) entry which is preliminary data.</text>
</comment>